<keyword evidence="5" id="KW-1185">Reference proteome</keyword>
<accession>U6LZ47</accession>
<reference evidence="4" key="1">
    <citation type="submission" date="2013-10" db="EMBL/GenBank/DDBJ databases">
        <title>Genomic analysis of the causative agents of coccidiosis in chickens.</title>
        <authorList>
            <person name="Reid A.J."/>
            <person name="Blake D."/>
            <person name="Billington K."/>
            <person name="Browne H."/>
            <person name="Dunn M."/>
            <person name="Hung S."/>
            <person name="Kawahara F."/>
            <person name="Miranda-Saavedra D."/>
            <person name="Mourier T."/>
            <person name="Nagra H."/>
            <person name="Otto T.D."/>
            <person name="Rawlings N."/>
            <person name="Sanchez A."/>
            <person name="Sanders M."/>
            <person name="Subramaniam C."/>
            <person name="Tay Y."/>
            <person name="Dear P."/>
            <person name="Doerig C."/>
            <person name="Gruber A."/>
            <person name="Parkinson J."/>
            <person name="Shirley M."/>
            <person name="Wan K.L."/>
            <person name="Berriman M."/>
            <person name="Tomley F."/>
            <person name="Pain A."/>
        </authorList>
    </citation>
    <scope>NUCLEOTIDE SEQUENCE [LARGE SCALE GENOMIC DNA]</scope>
    <source>
        <strain evidence="4">Weybridge</strain>
    </source>
</reference>
<protein>
    <submittedName>
        <fullName evidence="4">Uncharacterized protein</fullName>
    </submittedName>
</protein>
<gene>
    <name evidence="4" type="ORF">EMWEY_00014710</name>
</gene>
<name>U6LZ47_EIMMA</name>
<keyword evidence="3" id="KW-0472">Membrane</keyword>
<keyword evidence="3" id="KW-0812">Transmembrane</keyword>
<organism evidence="4 5">
    <name type="scientific">Eimeria maxima</name>
    <name type="common">Coccidian parasite</name>
    <dbReference type="NCBI Taxonomy" id="5804"/>
    <lineage>
        <taxon>Eukaryota</taxon>
        <taxon>Sar</taxon>
        <taxon>Alveolata</taxon>
        <taxon>Apicomplexa</taxon>
        <taxon>Conoidasida</taxon>
        <taxon>Coccidia</taxon>
        <taxon>Eucoccidiorida</taxon>
        <taxon>Eimeriorina</taxon>
        <taxon>Eimeriidae</taxon>
        <taxon>Eimeria</taxon>
    </lineage>
</organism>
<sequence>MESRRLAEEGGQGGPGSPSGEMAGGMSSADDLQHHIEWAQRILDDRTLVPLQQKRVQDKPHSVLHLLWGAVLVLLVIFVRRLPRFPGVIVPQRLDQGDPLMYWESKSLIGDNPEEGMQRRLRNNPHVIKGFLDFAQLSRDSLGRRDKASQRIHNFQKQMVAAFSPLIVVTDRMTSLLKHFPPQADSLPDNADELRTQLQHLVEEENAASDSKDEILEELITSKMRKDLYSDPMVATALRRLMDIDSTCMHKKIEMLDFLTNEAMKATNETSVSKIMKKELQSLEKKYKAVAEDAEREAAACMALLPPQDHWLLLLFVERLGEVPAPATTAANPN</sequence>
<evidence type="ECO:0000256" key="2">
    <source>
        <dbReference type="SAM" id="MobiDB-lite"/>
    </source>
</evidence>
<keyword evidence="3" id="KW-1133">Transmembrane helix</keyword>
<keyword evidence="1" id="KW-0175">Coiled coil</keyword>
<evidence type="ECO:0000313" key="5">
    <source>
        <dbReference type="Proteomes" id="UP000030763"/>
    </source>
</evidence>
<dbReference type="OMA" id="GDPLMYW"/>
<feature type="region of interest" description="Disordered" evidence="2">
    <location>
        <begin position="1"/>
        <end position="28"/>
    </location>
</feature>
<evidence type="ECO:0000313" key="4">
    <source>
        <dbReference type="EMBL" id="CDJ56118.1"/>
    </source>
</evidence>
<dbReference type="GeneID" id="25335457"/>
<feature type="coiled-coil region" evidence="1">
    <location>
        <begin position="273"/>
        <end position="300"/>
    </location>
</feature>
<dbReference type="OrthoDB" id="345983at2759"/>
<evidence type="ECO:0000256" key="1">
    <source>
        <dbReference type="SAM" id="Coils"/>
    </source>
</evidence>
<dbReference type="AlphaFoldDB" id="U6LZ47"/>
<feature type="transmembrane region" description="Helical" evidence="3">
    <location>
        <begin position="63"/>
        <end position="82"/>
    </location>
</feature>
<evidence type="ECO:0000256" key="3">
    <source>
        <dbReference type="SAM" id="Phobius"/>
    </source>
</evidence>
<dbReference type="RefSeq" id="XP_013332768.1">
    <property type="nucleotide sequence ID" value="XM_013477314.1"/>
</dbReference>
<dbReference type="EMBL" id="HG718806">
    <property type="protein sequence ID" value="CDJ56118.1"/>
    <property type="molecule type" value="Genomic_DNA"/>
</dbReference>
<dbReference type="VEuPathDB" id="ToxoDB:EMWEY_00014710"/>
<dbReference type="Proteomes" id="UP000030763">
    <property type="component" value="Unassembled WGS sequence"/>
</dbReference>
<proteinExistence type="predicted"/>
<reference evidence="4" key="2">
    <citation type="submission" date="2013-10" db="EMBL/GenBank/DDBJ databases">
        <authorList>
            <person name="Aslett M."/>
        </authorList>
    </citation>
    <scope>NUCLEOTIDE SEQUENCE [LARGE SCALE GENOMIC DNA]</scope>
    <source>
        <strain evidence="4">Weybridge</strain>
    </source>
</reference>